<proteinExistence type="inferred from homology"/>
<dbReference type="EMBL" id="JAVUPU010000006">
    <property type="protein sequence ID" value="MDT9599758.1"/>
    <property type="molecule type" value="Genomic_DNA"/>
</dbReference>
<keyword evidence="3" id="KW-1185">Reference proteome</keyword>
<protein>
    <submittedName>
        <fullName evidence="2">CehA/McbA family metallohydrolase</fullName>
    </submittedName>
</protein>
<dbReference type="InterPro" id="IPR011042">
    <property type="entry name" value="6-blade_b-propeller_TolB-like"/>
</dbReference>
<comment type="similarity">
    <text evidence="1">Belongs to the TolB family.</text>
</comment>
<name>A0ABU3Q9T5_9SPHN</name>
<comment type="caution">
    <text evidence="2">The sequence shown here is derived from an EMBL/GenBank/DDBJ whole genome shotgun (WGS) entry which is preliminary data.</text>
</comment>
<dbReference type="InterPro" id="IPR011659">
    <property type="entry name" value="WD40"/>
</dbReference>
<evidence type="ECO:0000313" key="2">
    <source>
        <dbReference type="EMBL" id="MDT9599758.1"/>
    </source>
</evidence>
<dbReference type="PANTHER" id="PTHR36842">
    <property type="entry name" value="PROTEIN TOLB HOMOLOG"/>
    <property type="match status" value="1"/>
</dbReference>
<reference evidence="2 3" key="1">
    <citation type="submission" date="2023-05" db="EMBL/GenBank/DDBJ databases">
        <authorList>
            <person name="Guo Y."/>
        </authorList>
    </citation>
    <scope>NUCLEOTIDE SEQUENCE [LARGE SCALE GENOMIC DNA]</scope>
    <source>
        <strain evidence="2 3">GR2756</strain>
    </source>
</reference>
<dbReference type="NCBIfam" id="NF038032">
    <property type="entry name" value="CehA_McbA_metalo"/>
    <property type="match status" value="1"/>
</dbReference>
<gene>
    <name evidence="2" type="ORF">RQX22_12425</name>
</gene>
<evidence type="ECO:0000256" key="1">
    <source>
        <dbReference type="ARBA" id="ARBA00009820"/>
    </source>
</evidence>
<dbReference type="SUPFAM" id="SSF69304">
    <property type="entry name" value="Tricorn protease N-terminal domain"/>
    <property type="match status" value="1"/>
</dbReference>
<dbReference type="Proteomes" id="UP001259572">
    <property type="component" value="Unassembled WGS sequence"/>
</dbReference>
<sequence>MVLLSPAEAQWTNRYPRPDWLRHSVYYEGHELPIFSAGPIDPAPAPDGLHVAFAAQGWIWVLNLTNGVATRVTRGKAIDSRPRWSPDSRELVFVRDSGRVTSIVRLNLARGLEDPLVENGALNLDPEFSRDGQTVFYSSAEAGDLDIWRISLSSRKRTRVTSAVGVERNPRSLPGGKQLTYLSADTRLRKEIREISLSDGSERILRAKSGAGQASFDLNAAGQTLVYAWPNGSRWQIEAIDRADPVPAYEVTKGRGLPRSPAWSADGATIYFVEGDLNNRSQLYRVRAAGGTPEEVKVESWDWRAKTGRIRIVTTMEDDDTPIPVRLTIEDERGHPLVPASGPSYFDSQSGRVYFFSPGTIELEAPAGGFRVTASRGLTALSKTRVDRIPAGRDSDVRVRLSSLWNPRAAGWVSGDHHFHMTYDGIYRLTPDALLPLMAGEALDVATPLLANINNRLLDAEWAGTERVGTDGSILKFGQEVRADLLGHLGLIGIEKLYEPWFWGPPYPDYGFGDRINSEALQLTRREGGLSSYVHAIRVADPFAKDAIGQIPLELVADAVLGEVDALELLGLWSSGEGNSQLWYRLLNAGLDIVPIAGTDAFVDTHRGMALGTVRTYVQLDGAPLSWSSYQSALKSGRSFITNGPILLFQVAGKEVGEVIPHGDSRVRWRLELPSAANVERIEIIANGAVIWGTNRSLASSRKVYEGVVMLPRGGWIAAKARGGETRWPSMGTPPFAHTAPIWISHRSSFDQKARQAAVHDLLLALSAAEARSLKQLPYSTALRARLALARTRLEGMVQ</sequence>
<accession>A0ABU3Q9T5</accession>
<dbReference type="Gene3D" id="2.120.10.30">
    <property type="entry name" value="TolB, C-terminal domain"/>
    <property type="match status" value="2"/>
</dbReference>
<dbReference type="RefSeq" id="WP_315726860.1">
    <property type="nucleotide sequence ID" value="NZ_JAVUPU010000006.1"/>
</dbReference>
<evidence type="ECO:0000313" key="3">
    <source>
        <dbReference type="Proteomes" id="UP001259572"/>
    </source>
</evidence>
<dbReference type="Pfam" id="PF07676">
    <property type="entry name" value="PD40"/>
    <property type="match status" value="2"/>
</dbReference>
<organism evidence="2 3">
    <name type="scientific">Sphingosinicella rhizophila</name>
    <dbReference type="NCBI Taxonomy" id="3050082"/>
    <lineage>
        <taxon>Bacteria</taxon>
        <taxon>Pseudomonadati</taxon>
        <taxon>Pseudomonadota</taxon>
        <taxon>Alphaproteobacteria</taxon>
        <taxon>Sphingomonadales</taxon>
        <taxon>Sphingosinicellaceae</taxon>
        <taxon>Sphingosinicella</taxon>
    </lineage>
</organism>